<gene>
    <name evidence="3" type="ORF">OV079_25200</name>
</gene>
<evidence type="ECO:0000313" key="3">
    <source>
        <dbReference type="EMBL" id="MCY1008794.1"/>
    </source>
</evidence>
<evidence type="ECO:0008006" key="5">
    <source>
        <dbReference type="Google" id="ProtNLM"/>
    </source>
</evidence>
<comment type="caution">
    <text evidence="3">The sequence shown here is derived from an EMBL/GenBank/DDBJ whole genome shotgun (WGS) entry which is preliminary data.</text>
</comment>
<keyword evidence="2" id="KW-0732">Signal</keyword>
<protein>
    <recommendedName>
        <fullName evidence="5">VCBS repeat-containing protein</fullName>
    </recommendedName>
</protein>
<organism evidence="3 4">
    <name type="scientific">Nannocystis pusilla</name>
    <dbReference type="NCBI Taxonomy" id="889268"/>
    <lineage>
        <taxon>Bacteria</taxon>
        <taxon>Pseudomonadati</taxon>
        <taxon>Myxococcota</taxon>
        <taxon>Polyangia</taxon>
        <taxon>Nannocystales</taxon>
        <taxon>Nannocystaceae</taxon>
        <taxon>Nannocystis</taxon>
    </lineage>
</organism>
<dbReference type="EMBL" id="JAPNKE010000002">
    <property type="protein sequence ID" value="MCY1008794.1"/>
    <property type="molecule type" value="Genomic_DNA"/>
</dbReference>
<sequence>MAPPRSSAPRILGLAALGLLVGVACNEDPCGPHAWWCDPLDDGQWQLRTTPVDAAVLVDFDGDGEDEAVVLSRDGLKLTLARGTDLRAFRSSLELVERPWALAALPGEVAVALMHPPQIAIFGMDADGRLARRRDIPLSDAPSSLDAADLDGDGAPSSSSPSAVRRSSSSIPGPAPCASGRPARTRPTSRSATSTATAASTSSSSITSARRCRCCAARATAR</sequence>
<evidence type="ECO:0000256" key="1">
    <source>
        <dbReference type="SAM" id="MobiDB-lite"/>
    </source>
</evidence>
<proteinExistence type="predicted"/>
<accession>A0A9X3ER66</accession>
<feature type="region of interest" description="Disordered" evidence="1">
    <location>
        <begin position="141"/>
        <end position="211"/>
    </location>
</feature>
<dbReference type="Proteomes" id="UP001150924">
    <property type="component" value="Unassembled WGS sequence"/>
</dbReference>
<evidence type="ECO:0000256" key="2">
    <source>
        <dbReference type="SAM" id="SignalP"/>
    </source>
</evidence>
<feature type="compositionally biased region" description="Low complexity" evidence="1">
    <location>
        <begin position="141"/>
        <end position="172"/>
    </location>
</feature>
<dbReference type="InterPro" id="IPR028994">
    <property type="entry name" value="Integrin_alpha_N"/>
</dbReference>
<dbReference type="SUPFAM" id="SSF69318">
    <property type="entry name" value="Integrin alpha N-terminal domain"/>
    <property type="match status" value="1"/>
</dbReference>
<dbReference type="AlphaFoldDB" id="A0A9X3ER66"/>
<evidence type="ECO:0000313" key="4">
    <source>
        <dbReference type="Proteomes" id="UP001150924"/>
    </source>
</evidence>
<feature type="chain" id="PRO_5040944239" description="VCBS repeat-containing protein" evidence="2">
    <location>
        <begin position="27"/>
        <end position="222"/>
    </location>
</feature>
<feature type="compositionally biased region" description="Low complexity" evidence="1">
    <location>
        <begin position="181"/>
        <end position="209"/>
    </location>
</feature>
<dbReference type="PROSITE" id="PS51257">
    <property type="entry name" value="PROKAR_LIPOPROTEIN"/>
    <property type="match status" value="1"/>
</dbReference>
<feature type="signal peptide" evidence="2">
    <location>
        <begin position="1"/>
        <end position="26"/>
    </location>
</feature>
<dbReference type="RefSeq" id="WP_267778890.1">
    <property type="nucleotide sequence ID" value="NZ_JAPNKE010000002.1"/>
</dbReference>
<name>A0A9X3ER66_9BACT</name>
<keyword evidence="4" id="KW-1185">Reference proteome</keyword>
<reference evidence="3" key="1">
    <citation type="submission" date="2022-11" db="EMBL/GenBank/DDBJ databases">
        <title>Minimal conservation of predation-associated metabolite biosynthetic gene clusters underscores biosynthetic potential of Myxococcota including descriptions for ten novel species: Archangium lansinium sp. nov., Myxococcus landrumus sp. nov., Nannocystis bai.</title>
        <authorList>
            <person name="Ahearne A."/>
            <person name="Stevens C."/>
            <person name="Phillips K."/>
        </authorList>
    </citation>
    <scope>NUCLEOTIDE SEQUENCE</scope>
    <source>
        <strain evidence="3">Na p29</strain>
    </source>
</reference>